<sequence>MGGIRKASRPLRRPDFRSRLQRALSLSSLESEDTGSVSSSATGDTTKDESPQEENNSGDQENSDAADESEQEATLQRRTVFGHETDLEIRGQTQLSGDSNTVALECLTELDNRMGSIERSSHDQATWNETIRNDLVDILGRLAIVETEIVSPTESITMDTPIMDAELEGHWKRLCTPKLSRPSRGASREPLYVKEYFKPFISSTIADGLYCLVQLVVTIEIRTYYGKLWIEEREEITTVVRKRSGGFSIRPIATRPRIVLIGLSRCIPFPWTTININSTDQRAKVFPISEAYLSGVILNPPRLRLHKYQSNLLITFLICIKNNQGVESGEPAVNLRRTMYRDACAYLYWSFLDQGAQRYSSEQEIGNTHTS</sequence>
<evidence type="ECO:0000313" key="3">
    <source>
        <dbReference type="Proteomes" id="UP000000724"/>
    </source>
</evidence>
<keyword evidence="3" id="KW-1185">Reference proteome</keyword>
<protein>
    <submittedName>
        <fullName evidence="2">Uncharacterized protein</fullName>
    </submittedName>
</protein>
<proteinExistence type="predicted"/>
<feature type="compositionally biased region" description="Polar residues" evidence="1">
    <location>
        <begin position="34"/>
        <end position="44"/>
    </location>
</feature>
<gene>
    <name evidence="2" type="ORF">Pc17g00910</name>
    <name evidence="2" type="ORF">PCH_Pc17g00910</name>
</gene>
<evidence type="ECO:0000256" key="1">
    <source>
        <dbReference type="SAM" id="MobiDB-lite"/>
    </source>
</evidence>
<dbReference type="OrthoDB" id="4355495at2759"/>
<accession>B6HB11</accession>
<dbReference type="VEuPathDB" id="FungiDB:PCH_Pc17g00910"/>
<name>B6HB11_PENRW</name>
<organism evidence="2 3">
    <name type="scientific">Penicillium rubens (strain ATCC 28089 / DSM 1075 / NRRL 1951 / Wisconsin 54-1255)</name>
    <name type="common">Penicillium chrysogenum</name>
    <dbReference type="NCBI Taxonomy" id="500485"/>
    <lineage>
        <taxon>Eukaryota</taxon>
        <taxon>Fungi</taxon>
        <taxon>Dikarya</taxon>
        <taxon>Ascomycota</taxon>
        <taxon>Pezizomycotina</taxon>
        <taxon>Eurotiomycetes</taxon>
        <taxon>Eurotiomycetidae</taxon>
        <taxon>Eurotiales</taxon>
        <taxon>Aspergillaceae</taxon>
        <taxon>Penicillium</taxon>
        <taxon>Penicillium chrysogenum species complex</taxon>
    </lineage>
</organism>
<dbReference type="EMBL" id="AM920432">
    <property type="protein sequence ID" value="CAP79378.1"/>
    <property type="molecule type" value="Genomic_DNA"/>
</dbReference>
<feature type="region of interest" description="Disordered" evidence="1">
    <location>
        <begin position="1"/>
        <end position="74"/>
    </location>
</feature>
<feature type="compositionally biased region" description="Basic residues" evidence="1">
    <location>
        <begin position="1"/>
        <end position="11"/>
    </location>
</feature>
<dbReference type="HOGENOM" id="CLU_746175_0_0_1"/>
<feature type="compositionally biased region" description="Acidic residues" evidence="1">
    <location>
        <begin position="61"/>
        <end position="71"/>
    </location>
</feature>
<dbReference type="Proteomes" id="UP000000724">
    <property type="component" value="Contig Pc00c17"/>
</dbReference>
<reference evidence="2 3" key="1">
    <citation type="journal article" date="2008" name="Nat. Biotechnol.">
        <title>Genome sequencing and analysis of the filamentous fungus Penicillium chrysogenum.</title>
        <authorList>
            <person name="van den Berg M.A."/>
            <person name="Albang R."/>
            <person name="Albermann K."/>
            <person name="Badger J.H."/>
            <person name="Daran J.-M."/>
            <person name="Driessen A.J.M."/>
            <person name="Garcia-Estrada C."/>
            <person name="Fedorova N.D."/>
            <person name="Harris D.M."/>
            <person name="Heijne W.H.M."/>
            <person name="Joardar V.S."/>
            <person name="Kiel J.A.K.W."/>
            <person name="Kovalchuk A."/>
            <person name="Martin J.F."/>
            <person name="Nierman W.C."/>
            <person name="Nijland J.G."/>
            <person name="Pronk J.T."/>
            <person name="Roubos J.A."/>
            <person name="van der Klei I.J."/>
            <person name="van Peij N.N.M.E."/>
            <person name="Veenhuis M."/>
            <person name="von Doehren H."/>
            <person name="Wagner C."/>
            <person name="Wortman J.R."/>
            <person name="Bovenberg R.A.L."/>
        </authorList>
    </citation>
    <scope>NUCLEOTIDE SEQUENCE [LARGE SCALE GENOMIC DNA]</scope>
    <source>
        <strain evidence="3">ATCC 28089 / DSM 1075 / NRRL 1951 / Wisconsin 54-1255</strain>
    </source>
</reference>
<dbReference type="AlphaFoldDB" id="B6HB11"/>
<evidence type="ECO:0000313" key="2">
    <source>
        <dbReference type="EMBL" id="CAP79378.1"/>
    </source>
</evidence>